<dbReference type="InterPro" id="IPR004860">
    <property type="entry name" value="LAGLIDADG_dom"/>
</dbReference>
<dbReference type="AlphaFoldDB" id="A0A0F9RIF6"/>
<dbReference type="Pfam" id="PF00961">
    <property type="entry name" value="LAGLIDADG_1"/>
    <property type="match status" value="1"/>
</dbReference>
<organism evidence="2">
    <name type="scientific">marine sediment metagenome</name>
    <dbReference type="NCBI Taxonomy" id="412755"/>
    <lineage>
        <taxon>unclassified sequences</taxon>
        <taxon>metagenomes</taxon>
        <taxon>ecological metagenomes</taxon>
    </lineage>
</organism>
<name>A0A0F9RIF6_9ZZZZ</name>
<evidence type="ECO:0000313" key="2">
    <source>
        <dbReference type="EMBL" id="KKN49562.1"/>
    </source>
</evidence>
<reference evidence="2" key="1">
    <citation type="journal article" date="2015" name="Nature">
        <title>Complex archaea that bridge the gap between prokaryotes and eukaryotes.</title>
        <authorList>
            <person name="Spang A."/>
            <person name="Saw J.H."/>
            <person name="Jorgensen S.L."/>
            <person name="Zaremba-Niedzwiedzka K."/>
            <person name="Martijn J."/>
            <person name="Lind A.E."/>
            <person name="van Eijk R."/>
            <person name="Schleper C."/>
            <person name="Guy L."/>
            <person name="Ettema T.J."/>
        </authorList>
    </citation>
    <scope>NUCLEOTIDE SEQUENCE</scope>
</reference>
<accession>A0A0F9RIF6</accession>
<dbReference type="Gene3D" id="3.10.28.10">
    <property type="entry name" value="Homing endonucleases"/>
    <property type="match status" value="1"/>
</dbReference>
<dbReference type="SUPFAM" id="SSF55608">
    <property type="entry name" value="Homing endonucleases"/>
    <property type="match status" value="1"/>
</dbReference>
<evidence type="ECO:0000259" key="1">
    <source>
        <dbReference type="Pfam" id="PF00961"/>
    </source>
</evidence>
<feature type="domain" description="Homing endonuclease LAGLIDADG" evidence="1">
    <location>
        <begin position="10"/>
        <end position="93"/>
    </location>
</feature>
<dbReference type="EMBL" id="LAZR01001162">
    <property type="protein sequence ID" value="KKN49562.1"/>
    <property type="molecule type" value="Genomic_DNA"/>
</dbReference>
<dbReference type="GO" id="GO:0004519">
    <property type="term" value="F:endonuclease activity"/>
    <property type="evidence" value="ECO:0007669"/>
    <property type="project" value="InterPro"/>
</dbReference>
<proteinExistence type="predicted"/>
<sequence>MVKEITISYLAGITDGEGYIGIKKSKWGMKNRKDVHCPTYHERIQIRMIDEEAIKLFKQSFGGSYYKEKDYIYCYQISDLSASKALRILLPYLRIKKRQAQICLKLRRNKESCLAKKRGSPKGRKMSKKILDYRDKLWKQIKEIHQRK</sequence>
<protein>
    <recommendedName>
        <fullName evidence="1">Homing endonuclease LAGLIDADG domain-containing protein</fullName>
    </recommendedName>
</protein>
<gene>
    <name evidence="2" type="ORF">LCGC14_0641270</name>
</gene>
<comment type="caution">
    <text evidence="2">The sequence shown here is derived from an EMBL/GenBank/DDBJ whole genome shotgun (WGS) entry which is preliminary data.</text>
</comment>
<dbReference type="InterPro" id="IPR027434">
    <property type="entry name" value="Homing_endonucl"/>
</dbReference>